<reference evidence="2 3" key="1">
    <citation type="journal article" date="2012" name="Mol. Microbiol.">
        <title>The genetic and structural basis of two distinct terminal side branch residues in stewartan and amylovoran exopolysaccharides and their potential role in host adaptation.</title>
        <authorList>
            <person name="Wang X."/>
            <person name="Yang F."/>
            <person name="von Bodman S.B."/>
        </authorList>
    </citation>
    <scope>NUCLEOTIDE SEQUENCE [LARGE SCALE GENOMIC DNA]</scope>
    <source>
        <strain evidence="2 3">DC283</strain>
    </source>
</reference>
<organism evidence="2 3">
    <name type="scientific">Pantoea stewartii subsp. stewartii DC283</name>
    <dbReference type="NCBI Taxonomy" id="660596"/>
    <lineage>
        <taxon>Bacteria</taxon>
        <taxon>Pseudomonadati</taxon>
        <taxon>Pseudomonadota</taxon>
        <taxon>Gammaproteobacteria</taxon>
        <taxon>Enterobacterales</taxon>
        <taxon>Erwiniaceae</taxon>
        <taxon>Pantoea</taxon>
    </lineage>
</organism>
<dbReference type="Proteomes" id="UP000005050">
    <property type="component" value="Unassembled WGS sequence"/>
</dbReference>
<evidence type="ECO:0000313" key="4">
    <source>
        <dbReference type="Proteomes" id="UP000192380"/>
    </source>
</evidence>
<keyword evidence="4" id="KW-1185">Reference proteome</keyword>
<accession>H3RBI0</accession>
<sequence>MKDELMQVWYRVTFMVTDLLGERREYSIFCQGSSETGTAVSAVVGILNSKEELSSPTFKSIRIATYHEAEQFDAALDELADQDTEKLEEEGDE</sequence>
<dbReference type="EMBL" id="AHIE01000008">
    <property type="protein sequence ID" value="EHU01319.1"/>
    <property type="molecule type" value="Genomic_DNA"/>
</dbReference>
<dbReference type="AlphaFoldDB" id="H3RBI0"/>
<evidence type="ECO:0000313" key="2">
    <source>
        <dbReference type="EMBL" id="EHU01319.1"/>
    </source>
</evidence>
<dbReference type="RefSeq" id="WP_006118696.1">
    <property type="nucleotide sequence ID" value="NZ_AHIE01000008.1"/>
</dbReference>
<dbReference type="STRING" id="660596.DSJ_09905"/>
<reference evidence="1 4" key="3">
    <citation type="submission" date="2016-10" db="EMBL/GenBank/DDBJ databases">
        <title>Complete Genome Assembly of Pantoea stewartii subsp. stewartii DC283, a Corn Pathogen.</title>
        <authorList>
            <person name="Duong D.A."/>
            <person name="Stevens A.M."/>
            <person name="Jensen R.V."/>
        </authorList>
    </citation>
    <scope>NUCLEOTIDE SEQUENCE [LARGE SCALE GENOMIC DNA]</scope>
    <source>
        <strain evidence="1 4">DC283</strain>
    </source>
</reference>
<dbReference type="Proteomes" id="UP000192380">
    <property type="component" value="Chromosome"/>
</dbReference>
<evidence type="ECO:0000313" key="1">
    <source>
        <dbReference type="EMBL" id="ARF49623.1"/>
    </source>
</evidence>
<proteinExistence type="predicted"/>
<dbReference type="EMBL" id="CP017581">
    <property type="protein sequence ID" value="ARF49623.1"/>
    <property type="molecule type" value="Genomic_DNA"/>
</dbReference>
<dbReference type="OrthoDB" id="9980046at2"/>
<dbReference type="PATRIC" id="fig|660596.6.peg.1331"/>
<reference evidence="2" key="2">
    <citation type="submission" date="2012-01" db="EMBL/GenBank/DDBJ databases">
        <authorList>
            <person name="Biehl B.S."/>
            <person name="Ding Y."/>
            <person name="Dugan-Rocha S.P."/>
            <person name="Gibbs R.A."/>
            <person name="Glasner J.D."/>
            <person name="Kovar C."/>
            <person name="Muzny D.M."/>
            <person name="Neeno-Eckwall E.C."/>
            <person name="Perna N.T."/>
            <person name="Qin X."/>
            <person name="von Bodman S.B."/>
            <person name="Weinstock G.M."/>
        </authorList>
    </citation>
    <scope>NUCLEOTIDE SEQUENCE</scope>
    <source>
        <strain evidence="2">DC283</strain>
    </source>
</reference>
<name>H3RBI0_PANSE</name>
<dbReference type="KEGG" id="pstw:DSJ_09905"/>
<evidence type="ECO:0000313" key="3">
    <source>
        <dbReference type="Proteomes" id="UP000005050"/>
    </source>
</evidence>
<protein>
    <submittedName>
        <fullName evidence="2">Uncharacterized protein</fullName>
    </submittedName>
</protein>
<gene>
    <name evidence="2" type="ORF">CKS_4069</name>
    <name evidence="1" type="ORF">DSJ_09905</name>
</gene>